<reference evidence="1" key="1">
    <citation type="submission" date="2015-12" db="EMBL/GenBank/DDBJ databases">
        <title>De novo transcriptome assembly of four potential Pierce s Disease insect vectors from Arizona vineyards.</title>
        <authorList>
            <person name="Tassone E.E."/>
        </authorList>
    </citation>
    <scope>NUCLEOTIDE SEQUENCE</scope>
</reference>
<feature type="non-terminal residue" evidence="1">
    <location>
        <position position="1"/>
    </location>
</feature>
<organism evidence="1">
    <name type="scientific">Clastoptera arizonana</name>
    <name type="common">Arizona spittle bug</name>
    <dbReference type="NCBI Taxonomy" id="38151"/>
    <lineage>
        <taxon>Eukaryota</taxon>
        <taxon>Metazoa</taxon>
        <taxon>Ecdysozoa</taxon>
        <taxon>Arthropoda</taxon>
        <taxon>Hexapoda</taxon>
        <taxon>Insecta</taxon>
        <taxon>Pterygota</taxon>
        <taxon>Neoptera</taxon>
        <taxon>Paraneoptera</taxon>
        <taxon>Hemiptera</taxon>
        <taxon>Auchenorrhyncha</taxon>
        <taxon>Cercopoidea</taxon>
        <taxon>Clastopteridae</taxon>
        <taxon>Clastoptera</taxon>
    </lineage>
</organism>
<dbReference type="EMBL" id="GEDC01002904">
    <property type="protein sequence ID" value="JAS34394.1"/>
    <property type="molecule type" value="Transcribed_RNA"/>
</dbReference>
<evidence type="ECO:0000313" key="1">
    <source>
        <dbReference type="EMBL" id="JAS34394.1"/>
    </source>
</evidence>
<dbReference type="AlphaFoldDB" id="A0A1B6E962"/>
<sequence>AQYTSPGAFIAKNHKEIFSAEYTSSGATGPPTSGAGVAAKHPEIFSAQYTSSGATVPPPSGTGVTERYQYKPQVPAKKIKITISSYYLTTVMTKQPITLLDFEEGEPLPWFTEDYRYTQSEWFNLIIEIADLIKRLLKRRVFRERLLRILTQILQWFVKNTRIKYLLKYKIVNTIVRKIKRRLTIAREPSILPLHKGRSAMSLAASENT</sequence>
<proteinExistence type="predicted"/>
<protein>
    <submittedName>
        <fullName evidence="1">Uncharacterized protein</fullName>
    </submittedName>
</protein>
<feature type="non-terminal residue" evidence="1">
    <location>
        <position position="209"/>
    </location>
</feature>
<gene>
    <name evidence="1" type="ORF">g.4363</name>
</gene>
<accession>A0A1B6E962</accession>
<name>A0A1B6E962_9HEMI</name>